<sequence>MSTDSNSEAATIYGAGGAAARITPCLWFAGAAKEAAEFYVTLLPNSAIRHVQPMIPDPADPAAGEPGVLIVSFTIGGQPFLALNGNPEHEFTHAVSFSIDCADQAEVDAVWDKLADGGSPVACGWIRDRYGLSWQVVPRALPRLLADPDPARAARVMAAMQQMVKLDVAVLEAA</sequence>
<evidence type="ECO:0000313" key="3">
    <source>
        <dbReference type="Proteomes" id="UP000631694"/>
    </source>
</evidence>
<dbReference type="Proteomes" id="UP000631694">
    <property type="component" value="Unassembled WGS sequence"/>
</dbReference>
<feature type="domain" description="PhnB-like" evidence="1">
    <location>
        <begin position="21"/>
        <end position="137"/>
    </location>
</feature>
<dbReference type="SUPFAM" id="SSF54593">
    <property type="entry name" value="Glyoxalase/Bleomycin resistance protein/Dihydroxybiphenyl dioxygenase"/>
    <property type="match status" value="1"/>
</dbReference>
<dbReference type="InterPro" id="IPR009725">
    <property type="entry name" value="3_dmu_93_MTrfase"/>
</dbReference>
<dbReference type="PANTHER" id="PTHR33990">
    <property type="entry name" value="PROTEIN YJDN-RELATED"/>
    <property type="match status" value="1"/>
</dbReference>
<dbReference type="EMBL" id="JADZLT010000056">
    <property type="protein sequence ID" value="MBH0239918.1"/>
    <property type="molecule type" value="Genomic_DNA"/>
</dbReference>
<organism evidence="2 3">
    <name type="scientific">Methylobrevis albus</name>
    <dbReference type="NCBI Taxonomy" id="2793297"/>
    <lineage>
        <taxon>Bacteria</taxon>
        <taxon>Pseudomonadati</taxon>
        <taxon>Pseudomonadota</taxon>
        <taxon>Alphaproteobacteria</taxon>
        <taxon>Hyphomicrobiales</taxon>
        <taxon>Pleomorphomonadaceae</taxon>
        <taxon>Methylobrevis</taxon>
    </lineage>
</organism>
<comment type="caution">
    <text evidence="2">The sequence shown here is derived from an EMBL/GenBank/DDBJ whole genome shotgun (WGS) entry which is preliminary data.</text>
</comment>
<dbReference type="Pfam" id="PF06983">
    <property type="entry name" value="3-dmu-9_3-mt"/>
    <property type="match status" value="1"/>
</dbReference>
<dbReference type="PANTHER" id="PTHR33990:SF2">
    <property type="entry name" value="PHNB-LIKE DOMAIN-CONTAINING PROTEIN"/>
    <property type="match status" value="1"/>
</dbReference>
<accession>A0A931MY26</accession>
<protein>
    <submittedName>
        <fullName evidence="2">VOC family protein</fullName>
    </submittedName>
</protein>
<reference evidence="2" key="1">
    <citation type="submission" date="2020-12" db="EMBL/GenBank/DDBJ databases">
        <title>Methylobrevis albus sp. nov., isolated from fresh water lack sediment.</title>
        <authorList>
            <person name="Zou Q."/>
        </authorList>
    </citation>
    <scope>NUCLEOTIDE SEQUENCE</scope>
    <source>
        <strain evidence="2">L22</strain>
    </source>
</reference>
<dbReference type="RefSeq" id="WP_197312988.1">
    <property type="nucleotide sequence ID" value="NZ_JADZLT010000056.1"/>
</dbReference>
<keyword evidence="3" id="KW-1185">Reference proteome</keyword>
<dbReference type="InterPro" id="IPR028973">
    <property type="entry name" value="PhnB-like"/>
</dbReference>
<evidence type="ECO:0000313" key="2">
    <source>
        <dbReference type="EMBL" id="MBH0239918.1"/>
    </source>
</evidence>
<name>A0A931MY26_9HYPH</name>
<dbReference type="Gene3D" id="3.10.180.10">
    <property type="entry name" value="2,3-Dihydroxybiphenyl 1,2-Dioxygenase, domain 1"/>
    <property type="match status" value="1"/>
</dbReference>
<dbReference type="AlphaFoldDB" id="A0A931MY26"/>
<dbReference type="CDD" id="cd06588">
    <property type="entry name" value="PhnB_like"/>
    <property type="match status" value="1"/>
</dbReference>
<evidence type="ECO:0000259" key="1">
    <source>
        <dbReference type="Pfam" id="PF06983"/>
    </source>
</evidence>
<dbReference type="PIRSF" id="PIRSF021700">
    <property type="entry name" value="3_dmu_93_MTrfase"/>
    <property type="match status" value="1"/>
</dbReference>
<proteinExistence type="predicted"/>
<gene>
    <name evidence="2" type="ORF">I5731_19005</name>
</gene>
<dbReference type="InterPro" id="IPR029068">
    <property type="entry name" value="Glyas_Bleomycin-R_OHBP_Dase"/>
</dbReference>